<accession>A0A8J3QE80</accession>
<dbReference type="RefSeq" id="WP_239124264.1">
    <property type="nucleotide sequence ID" value="NZ_BONY01000061.1"/>
</dbReference>
<feature type="domain" description="DUF402" evidence="2">
    <location>
        <begin position="62"/>
        <end position="185"/>
    </location>
</feature>
<proteinExistence type="predicted"/>
<evidence type="ECO:0000259" key="2">
    <source>
        <dbReference type="Pfam" id="PF04167"/>
    </source>
</evidence>
<dbReference type="InterPro" id="IPR007295">
    <property type="entry name" value="DUF402"/>
</dbReference>
<dbReference type="Pfam" id="PF04167">
    <property type="entry name" value="DUF402"/>
    <property type="match status" value="1"/>
</dbReference>
<organism evidence="3 4">
    <name type="scientific">Rhizocola hellebori</name>
    <dbReference type="NCBI Taxonomy" id="1392758"/>
    <lineage>
        <taxon>Bacteria</taxon>
        <taxon>Bacillati</taxon>
        <taxon>Actinomycetota</taxon>
        <taxon>Actinomycetes</taxon>
        <taxon>Micromonosporales</taxon>
        <taxon>Micromonosporaceae</taxon>
        <taxon>Rhizocola</taxon>
    </lineage>
</organism>
<dbReference type="AlphaFoldDB" id="A0A8J3QE80"/>
<name>A0A8J3QE80_9ACTN</name>
<evidence type="ECO:0000256" key="1">
    <source>
        <dbReference type="SAM" id="MobiDB-lite"/>
    </source>
</evidence>
<gene>
    <name evidence="3" type="ORF">Rhe02_71730</name>
</gene>
<comment type="caution">
    <text evidence="3">The sequence shown here is derived from an EMBL/GenBank/DDBJ whole genome shotgun (WGS) entry which is preliminary data.</text>
</comment>
<reference evidence="3" key="1">
    <citation type="submission" date="2021-01" db="EMBL/GenBank/DDBJ databases">
        <title>Whole genome shotgun sequence of Rhizocola hellebori NBRC 109834.</title>
        <authorList>
            <person name="Komaki H."/>
            <person name="Tamura T."/>
        </authorList>
    </citation>
    <scope>NUCLEOTIDE SEQUENCE</scope>
    <source>
        <strain evidence="3">NBRC 109834</strain>
    </source>
</reference>
<dbReference type="Proteomes" id="UP000612899">
    <property type="component" value="Unassembled WGS sequence"/>
</dbReference>
<keyword evidence="4" id="KW-1185">Reference proteome</keyword>
<feature type="region of interest" description="Disordered" evidence="1">
    <location>
        <begin position="204"/>
        <end position="223"/>
    </location>
</feature>
<dbReference type="InterPro" id="IPR035930">
    <property type="entry name" value="FomD-like_sf"/>
</dbReference>
<evidence type="ECO:0000313" key="3">
    <source>
        <dbReference type="EMBL" id="GIH09106.1"/>
    </source>
</evidence>
<sequence>MVHDDVIFTPGEIVYLRHLQHQTIAGLFPMRAIQHDAEGLLMFGAEGDHFWFPLMPDGREIRQTPLAEWVRAEKPLGVTVRNHSLLSWHPAGADWSLRFFFRGGRFTSWYANLELPVALWRDTELAGADTVDWDLDVVIRPDRSWRWKDEEEFAARLTEPEHYWVGSEQRVRDAGRQVIKLAEAGVFPFDGTWCDFQPSPHWEPLVPAQPPRGWDRPPISSAY</sequence>
<evidence type="ECO:0000313" key="4">
    <source>
        <dbReference type="Proteomes" id="UP000612899"/>
    </source>
</evidence>
<dbReference type="Gene3D" id="2.40.380.10">
    <property type="entry name" value="FomD-like"/>
    <property type="match status" value="1"/>
</dbReference>
<dbReference type="SUPFAM" id="SSF159234">
    <property type="entry name" value="FomD-like"/>
    <property type="match status" value="1"/>
</dbReference>
<dbReference type="EMBL" id="BONY01000061">
    <property type="protein sequence ID" value="GIH09106.1"/>
    <property type="molecule type" value="Genomic_DNA"/>
</dbReference>
<protein>
    <recommendedName>
        <fullName evidence="2">DUF402 domain-containing protein</fullName>
    </recommendedName>
</protein>